<proteinExistence type="predicted"/>
<reference evidence="3" key="1">
    <citation type="journal article" date="2017" name="Genome Biol.">
        <title>Comparative genomics reveals high biological diversity and specific adaptations in the industrially and medically important fungal genus Aspergillus.</title>
        <authorList>
            <person name="de Vries R.P."/>
            <person name="Riley R."/>
            <person name="Wiebenga A."/>
            <person name="Aguilar-Osorio G."/>
            <person name="Amillis S."/>
            <person name="Uchima C.A."/>
            <person name="Anderluh G."/>
            <person name="Asadollahi M."/>
            <person name="Askin M."/>
            <person name="Barry K."/>
            <person name="Battaglia E."/>
            <person name="Bayram O."/>
            <person name="Benocci T."/>
            <person name="Braus-Stromeyer S.A."/>
            <person name="Caldana C."/>
            <person name="Canovas D."/>
            <person name="Cerqueira G.C."/>
            <person name="Chen F."/>
            <person name="Chen W."/>
            <person name="Choi C."/>
            <person name="Clum A."/>
            <person name="Dos Santos R.A."/>
            <person name="Damasio A.R."/>
            <person name="Diallinas G."/>
            <person name="Emri T."/>
            <person name="Fekete E."/>
            <person name="Flipphi M."/>
            <person name="Freyberg S."/>
            <person name="Gallo A."/>
            <person name="Gournas C."/>
            <person name="Habgood R."/>
            <person name="Hainaut M."/>
            <person name="Harispe M.L."/>
            <person name="Henrissat B."/>
            <person name="Hilden K.S."/>
            <person name="Hope R."/>
            <person name="Hossain A."/>
            <person name="Karabika E."/>
            <person name="Karaffa L."/>
            <person name="Karanyi Z."/>
            <person name="Krasevec N."/>
            <person name="Kuo A."/>
            <person name="Kusch H."/>
            <person name="LaButti K."/>
            <person name="Lagendijk E.L."/>
            <person name="Lapidus A."/>
            <person name="Levasseur A."/>
            <person name="Lindquist E."/>
            <person name="Lipzen A."/>
            <person name="Logrieco A.F."/>
            <person name="MacCabe A."/>
            <person name="Maekelae M.R."/>
            <person name="Malavazi I."/>
            <person name="Melin P."/>
            <person name="Meyer V."/>
            <person name="Mielnichuk N."/>
            <person name="Miskei M."/>
            <person name="Molnar A.P."/>
            <person name="Mule G."/>
            <person name="Ngan C.Y."/>
            <person name="Orejas M."/>
            <person name="Orosz E."/>
            <person name="Ouedraogo J.P."/>
            <person name="Overkamp K.M."/>
            <person name="Park H.-S."/>
            <person name="Perrone G."/>
            <person name="Piumi F."/>
            <person name="Punt P.J."/>
            <person name="Ram A.F."/>
            <person name="Ramon A."/>
            <person name="Rauscher S."/>
            <person name="Record E."/>
            <person name="Riano-Pachon D.M."/>
            <person name="Robert V."/>
            <person name="Roehrig J."/>
            <person name="Ruller R."/>
            <person name="Salamov A."/>
            <person name="Salih N.S."/>
            <person name="Samson R.A."/>
            <person name="Sandor E."/>
            <person name="Sanguinetti M."/>
            <person name="Schuetze T."/>
            <person name="Sepcic K."/>
            <person name="Shelest E."/>
            <person name="Sherlock G."/>
            <person name="Sophianopoulou V."/>
            <person name="Squina F.M."/>
            <person name="Sun H."/>
            <person name="Susca A."/>
            <person name="Todd R.B."/>
            <person name="Tsang A."/>
            <person name="Unkles S.E."/>
            <person name="van de Wiele N."/>
            <person name="van Rossen-Uffink D."/>
            <person name="Oliveira J.V."/>
            <person name="Vesth T.C."/>
            <person name="Visser J."/>
            <person name="Yu J.-H."/>
            <person name="Zhou M."/>
            <person name="Andersen M.R."/>
            <person name="Archer D.B."/>
            <person name="Baker S.E."/>
            <person name="Benoit I."/>
            <person name="Brakhage A.A."/>
            <person name="Braus G.H."/>
            <person name="Fischer R."/>
            <person name="Frisvad J.C."/>
            <person name="Goldman G.H."/>
            <person name="Houbraken J."/>
            <person name="Oakley B."/>
            <person name="Pocsi I."/>
            <person name="Scazzocchio C."/>
            <person name="Seiboth B."/>
            <person name="vanKuyk P.A."/>
            <person name="Wortman J."/>
            <person name="Dyer P.S."/>
            <person name="Grigoriev I.V."/>
        </authorList>
    </citation>
    <scope>NUCLEOTIDE SEQUENCE [LARGE SCALE GENOMIC DNA]</scope>
    <source>
        <strain evidence="3">CBS 106.47</strain>
    </source>
</reference>
<dbReference type="GO" id="GO:0004386">
    <property type="term" value="F:helicase activity"/>
    <property type="evidence" value="ECO:0007669"/>
    <property type="project" value="InterPro"/>
</dbReference>
<protein>
    <recommendedName>
        <fullName evidence="1">DNA2/NAM7 helicase helicase domain-containing protein</fullName>
    </recommendedName>
</protein>
<evidence type="ECO:0000313" key="3">
    <source>
        <dbReference type="Proteomes" id="UP000184063"/>
    </source>
</evidence>
<organism evidence="2 3">
    <name type="scientific">Aspergillus luchuensis (strain CBS 106.47)</name>
    <dbReference type="NCBI Taxonomy" id="1137211"/>
    <lineage>
        <taxon>Eukaryota</taxon>
        <taxon>Fungi</taxon>
        <taxon>Dikarya</taxon>
        <taxon>Ascomycota</taxon>
        <taxon>Pezizomycotina</taxon>
        <taxon>Eurotiomycetes</taxon>
        <taxon>Eurotiomycetidae</taxon>
        <taxon>Eurotiales</taxon>
        <taxon>Aspergillaceae</taxon>
        <taxon>Aspergillus</taxon>
        <taxon>Aspergillus subgen. Circumdati</taxon>
    </lineage>
</organism>
<dbReference type="Proteomes" id="UP000184063">
    <property type="component" value="Unassembled WGS sequence"/>
</dbReference>
<feature type="domain" description="DNA2/NAM7 helicase helicase" evidence="1">
    <location>
        <begin position="23"/>
        <end position="77"/>
    </location>
</feature>
<dbReference type="EMBL" id="KV878243">
    <property type="protein sequence ID" value="OJZ85398.1"/>
    <property type="molecule type" value="Genomic_DNA"/>
</dbReference>
<accession>A0A1M3TF57</accession>
<evidence type="ECO:0000313" key="2">
    <source>
        <dbReference type="EMBL" id="OJZ85398.1"/>
    </source>
</evidence>
<dbReference type="InterPro" id="IPR027417">
    <property type="entry name" value="P-loop_NTPase"/>
</dbReference>
<gene>
    <name evidence="2" type="ORF">ASPFODRAFT_219862</name>
</gene>
<name>A0A1M3TF57_ASPLC</name>
<dbReference type="VEuPathDB" id="FungiDB:ASPFODRAFT_219862"/>
<dbReference type="SUPFAM" id="SSF52540">
    <property type="entry name" value="P-loop containing nucleoside triphosphate hydrolases"/>
    <property type="match status" value="1"/>
</dbReference>
<sequence>MCIDDYQAKYQPYSGSTHKILLQSQPFVTGVFRPELIVIDEAARASEADLWSVFANYDPRGYLMIGDPFQLHPVVESTPQNNPLYAVSATSIFRRLHMNGMLLCMVDVQYCMASMLGDLVSQLFYQGWLCSLYPLLSALQTMSGRIADTNHALFGALPPRGDDPWQLLPFMCWKQMCIIPT</sequence>
<evidence type="ECO:0000259" key="1">
    <source>
        <dbReference type="Pfam" id="PF13086"/>
    </source>
</evidence>
<dbReference type="Gene3D" id="3.40.50.300">
    <property type="entry name" value="P-loop containing nucleotide triphosphate hydrolases"/>
    <property type="match status" value="1"/>
</dbReference>
<dbReference type="Pfam" id="PF13086">
    <property type="entry name" value="AAA_11"/>
    <property type="match status" value="1"/>
</dbReference>
<dbReference type="InterPro" id="IPR041677">
    <property type="entry name" value="DNA2/NAM7_AAA_11"/>
</dbReference>
<dbReference type="AlphaFoldDB" id="A0A1M3TF57"/>